<dbReference type="PANTHER" id="PTHR10174:SF130">
    <property type="entry name" value="ALPHA-TOCOPHEROL TRANSFER PROTEIN-LIKE"/>
    <property type="match status" value="1"/>
</dbReference>
<evidence type="ECO:0000313" key="3">
    <source>
        <dbReference type="Proteomes" id="UP000499080"/>
    </source>
</evidence>
<dbReference type="EMBL" id="BGPR01027922">
    <property type="protein sequence ID" value="GBN98786.1"/>
    <property type="molecule type" value="Genomic_DNA"/>
</dbReference>
<comment type="caution">
    <text evidence="2">The sequence shown here is derived from an EMBL/GenBank/DDBJ whole genome shotgun (WGS) entry which is preliminary data.</text>
</comment>
<dbReference type="SUPFAM" id="SSF52087">
    <property type="entry name" value="CRAL/TRIO domain"/>
    <property type="match status" value="1"/>
</dbReference>
<reference evidence="2 3" key="1">
    <citation type="journal article" date="2019" name="Sci. Rep.">
        <title>Orb-weaving spider Araneus ventricosus genome elucidates the spidroin gene catalogue.</title>
        <authorList>
            <person name="Kono N."/>
            <person name="Nakamura H."/>
            <person name="Ohtoshi R."/>
            <person name="Moran D.A.P."/>
            <person name="Shinohara A."/>
            <person name="Yoshida Y."/>
            <person name="Fujiwara M."/>
            <person name="Mori M."/>
            <person name="Tomita M."/>
            <person name="Arakawa K."/>
        </authorList>
    </citation>
    <scope>NUCLEOTIDE SEQUENCE [LARGE SCALE GENOMIC DNA]</scope>
</reference>
<proteinExistence type="predicted"/>
<dbReference type="Gene3D" id="3.40.525.10">
    <property type="entry name" value="CRAL-TRIO lipid binding domain"/>
    <property type="match status" value="1"/>
</dbReference>
<dbReference type="InterPro" id="IPR036865">
    <property type="entry name" value="CRAL-TRIO_dom_sf"/>
</dbReference>
<protein>
    <recommendedName>
        <fullName evidence="1">CRAL/TRIO N-terminal domain-containing protein</fullName>
    </recommendedName>
</protein>
<evidence type="ECO:0000313" key="2">
    <source>
        <dbReference type="EMBL" id="GBN98786.1"/>
    </source>
</evidence>
<keyword evidence="3" id="KW-1185">Reference proteome</keyword>
<feature type="non-terminal residue" evidence="2">
    <location>
        <position position="1"/>
    </location>
</feature>
<accession>A0A4Y2TH70</accession>
<name>A0A4Y2TH70_ARAVE</name>
<dbReference type="GO" id="GO:0016020">
    <property type="term" value="C:membrane"/>
    <property type="evidence" value="ECO:0007669"/>
    <property type="project" value="TreeGrafter"/>
</dbReference>
<dbReference type="Gene3D" id="1.10.8.20">
    <property type="entry name" value="N-terminal domain of phosphatidylinositol transfer protein sec14p"/>
    <property type="match status" value="1"/>
</dbReference>
<dbReference type="AlphaFoldDB" id="A0A4Y2TH70"/>
<dbReference type="Proteomes" id="UP000499080">
    <property type="component" value="Unassembled WGS sequence"/>
</dbReference>
<dbReference type="OrthoDB" id="6432908at2759"/>
<dbReference type="SMART" id="SM01100">
    <property type="entry name" value="CRAL_TRIO_N"/>
    <property type="match status" value="1"/>
</dbReference>
<dbReference type="GO" id="GO:1902936">
    <property type="term" value="F:phosphatidylinositol bisphosphate binding"/>
    <property type="evidence" value="ECO:0007669"/>
    <property type="project" value="TreeGrafter"/>
</dbReference>
<evidence type="ECO:0000259" key="1">
    <source>
        <dbReference type="SMART" id="SM01100"/>
    </source>
</evidence>
<dbReference type="InterPro" id="IPR011074">
    <property type="entry name" value="CRAL/TRIO_N_dom"/>
</dbReference>
<feature type="domain" description="CRAL/TRIO N-terminal" evidence="1">
    <location>
        <begin position="59"/>
        <end position="84"/>
    </location>
</feature>
<dbReference type="PANTHER" id="PTHR10174">
    <property type="entry name" value="ALPHA-TOCOPHEROL TRANSFER PROTEIN-RELATED"/>
    <property type="match status" value="1"/>
</dbReference>
<dbReference type="InterPro" id="IPR036273">
    <property type="entry name" value="CRAL/TRIO_N_dom_sf"/>
</dbReference>
<gene>
    <name evidence="2" type="ORF">AVEN_221995_1</name>
</gene>
<dbReference type="SUPFAM" id="SSF46938">
    <property type="entry name" value="CRAL/TRIO N-terminal domain"/>
    <property type="match status" value="1"/>
</dbReference>
<organism evidence="2 3">
    <name type="scientific">Araneus ventricosus</name>
    <name type="common">Orbweaver spider</name>
    <name type="synonym">Epeira ventricosa</name>
    <dbReference type="NCBI Taxonomy" id="182803"/>
    <lineage>
        <taxon>Eukaryota</taxon>
        <taxon>Metazoa</taxon>
        <taxon>Ecdysozoa</taxon>
        <taxon>Arthropoda</taxon>
        <taxon>Chelicerata</taxon>
        <taxon>Arachnida</taxon>
        <taxon>Araneae</taxon>
        <taxon>Araneomorphae</taxon>
        <taxon>Entelegynae</taxon>
        <taxon>Araneoidea</taxon>
        <taxon>Araneidae</taxon>
        <taxon>Araneus</taxon>
    </lineage>
</organism>
<sequence>VQMNKSSSDFMLYDVADINDPLLSEQLKEINETEETRCRCLAVLRRDLKNLKDIEACLEEDFLLRFLRVSKYDTSKALQRILKYYQNFEIYLDVFKKISFPLHKAESIQHLKLGPYRCRDNSFLIFAKPAIDYKKFTFAQRFYLEILALHQVLEDPVNQICGGTYIIDLEGMDIHGFLAFTPFWVRLFVDSLVFIRNIALKKGIELADNSISERIHVLIGSDYISEVLGEKNIRISKRLIAADSIFGYLLREKEEEMDCKDISSNHLSAENEELDFDRVKDLWLLETIRINPDKVVSLSDKEILK</sequence>